<evidence type="ECO:0000313" key="8">
    <source>
        <dbReference type="EMBL" id="QVT80530.1"/>
    </source>
</evidence>
<feature type="transmembrane region" description="Helical" evidence="6">
    <location>
        <begin position="120"/>
        <end position="141"/>
    </location>
</feature>
<keyword evidence="4 6" id="KW-0472">Membrane</keyword>
<evidence type="ECO:0000256" key="5">
    <source>
        <dbReference type="SAM" id="MobiDB-lite"/>
    </source>
</evidence>
<dbReference type="Pfam" id="PF07690">
    <property type="entry name" value="MFS_1"/>
    <property type="match status" value="2"/>
</dbReference>
<dbReference type="PROSITE" id="PS50850">
    <property type="entry name" value="MFS"/>
    <property type="match status" value="1"/>
</dbReference>
<dbReference type="PANTHER" id="PTHR23534">
    <property type="entry name" value="MFS PERMEASE"/>
    <property type="match status" value="1"/>
</dbReference>
<dbReference type="PANTHER" id="PTHR23534:SF1">
    <property type="entry name" value="MAJOR FACILITATOR SUPERFAMILY PROTEIN"/>
    <property type="match status" value="1"/>
</dbReference>
<feature type="transmembrane region" description="Helical" evidence="6">
    <location>
        <begin position="278"/>
        <end position="303"/>
    </location>
</feature>
<feature type="transmembrane region" description="Helical" evidence="6">
    <location>
        <begin position="310"/>
        <end position="330"/>
    </location>
</feature>
<feature type="domain" description="Major facilitator superfamily (MFS) profile" evidence="7">
    <location>
        <begin position="27"/>
        <end position="423"/>
    </location>
</feature>
<evidence type="ECO:0000313" key="9">
    <source>
        <dbReference type="Proteomes" id="UP000679307"/>
    </source>
</evidence>
<feature type="transmembrane region" description="Helical" evidence="6">
    <location>
        <begin position="402"/>
        <end position="422"/>
    </location>
</feature>
<protein>
    <submittedName>
        <fullName evidence="8">Riboflavin transporter RfnT</fullName>
    </submittedName>
</protein>
<evidence type="ECO:0000259" key="7">
    <source>
        <dbReference type="PROSITE" id="PS50850"/>
    </source>
</evidence>
<feature type="region of interest" description="Disordered" evidence="5">
    <location>
        <begin position="1"/>
        <end position="20"/>
    </location>
</feature>
<dbReference type="InterPro" id="IPR036259">
    <property type="entry name" value="MFS_trans_sf"/>
</dbReference>
<evidence type="ECO:0000256" key="4">
    <source>
        <dbReference type="ARBA" id="ARBA00023136"/>
    </source>
</evidence>
<evidence type="ECO:0000256" key="6">
    <source>
        <dbReference type="SAM" id="Phobius"/>
    </source>
</evidence>
<keyword evidence="2 6" id="KW-0812">Transmembrane</keyword>
<dbReference type="SUPFAM" id="SSF103473">
    <property type="entry name" value="MFS general substrate transporter"/>
    <property type="match status" value="1"/>
</dbReference>
<name>A0ABX8EKX6_9ACTN</name>
<proteinExistence type="predicted"/>
<dbReference type="EMBL" id="CP075371">
    <property type="protein sequence ID" value="QVT80530.1"/>
    <property type="molecule type" value="Genomic_DNA"/>
</dbReference>
<feature type="transmembrane region" description="Helical" evidence="6">
    <location>
        <begin position="64"/>
        <end position="82"/>
    </location>
</feature>
<keyword evidence="9" id="KW-1185">Reference proteome</keyword>
<organism evidence="8 9">
    <name type="scientific">Nocardioides aquaticus</name>
    <dbReference type="NCBI Taxonomy" id="160826"/>
    <lineage>
        <taxon>Bacteria</taxon>
        <taxon>Bacillati</taxon>
        <taxon>Actinomycetota</taxon>
        <taxon>Actinomycetes</taxon>
        <taxon>Propionibacteriales</taxon>
        <taxon>Nocardioidaceae</taxon>
        <taxon>Nocardioides</taxon>
    </lineage>
</organism>
<gene>
    <name evidence="8" type="primary">rfnT</name>
    <name evidence="8" type="ORF">ENKNEFLB_02929</name>
</gene>
<evidence type="ECO:0000256" key="1">
    <source>
        <dbReference type="ARBA" id="ARBA00004651"/>
    </source>
</evidence>
<comment type="subcellular location">
    <subcellularLocation>
        <location evidence="1">Cell membrane</location>
        <topology evidence="1">Multi-pass membrane protein</topology>
    </subcellularLocation>
</comment>
<dbReference type="InterPro" id="IPR011701">
    <property type="entry name" value="MFS"/>
</dbReference>
<feature type="transmembrane region" description="Helical" evidence="6">
    <location>
        <begin position="245"/>
        <end position="266"/>
    </location>
</feature>
<evidence type="ECO:0000256" key="3">
    <source>
        <dbReference type="ARBA" id="ARBA00022989"/>
    </source>
</evidence>
<evidence type="ECO:0000256" key="2">
    <source>
        <dbReference type="ARBA" id="ARBA00022692"/>
    </source>
</evidence>
<feature type="transmembrane region" description="Helical" evidence="6">
    <location>
        <begin position="30"/>
        <end position="52"/>
    </location>
</feature>
<feature type="transmembrane region" description="Helical" evidence="6">
    <location>
        <begin position="377"/>
        <end position="396"/>
    </location>
</feature>
<keyword evidence="3 6" id="KW-1133">Transmembrane helix</keyword>
<feature type="transmembrane region" description="Helical" evidence="6">
    <location>
        <begin position="153"/>
        <end position="171"/>
    </location>
</feature>
<feature type="transmembrane region" description="Helical" evidence="6">
    <location>
        <begin position="191"/>
        <end position="209"/>
    </location>
</feature>
<feature type="transmembrane region" description="Helical" evidence="6">
    <location>
        <begin position="342"/>
        <end position="365"/>
    </location>
</feature>
<dbReference type="Gene3D" id="1.20.1250.20">
    <property type="entry name" value="MFS general substrate transporter like domains"/>
    <property type="match status" value="2"/>
</dbReference>
<dbReference type="InterPro" id="IPR020846">
    <property type="entry name" value="MFS_dom"/>
</dbReference>
<dbReference type="Proteomes" id="UP000679307">
    <property type="component" value="Chromosome"/>
</dbReference>
<sequence>MSAPLAPDNRERTAPSAEEVTRAQTRTLRVLVLAQALGAVGITIGIATASLLARDLSGRDSLAGLAQTFQVLGAAVASWLLARLMSRRGRRIGLVSGWLLGAAGGAVVVVAGAVGSMLLLLAGAVLLGSATAANSGARYAATDLAVADRRARSLAVVVWATTIGAVAGPNLTGPAAGLATALGLPALTGPFLVATAGMLVAALVIGVLLRPDPLLLARAAAGPPVGPPTGTSWSRVRAAVAETPALGWAVAGLAGAHAAMVAVMVMTPLHMEHGGSDLRVIGLVISIHVLGMFAFAPVVGWLADRFGRSTVLGAGGAVLLLALALCGAAPEGGSARITAGLFLLGVGWSLATVAASTLVADLAPLEVRTDVQGASDLLMNVAAAAAGGLAGVVVGVAGYPALALGAVLLAGLVLLAAVRTAAHPDRDRDGLAQLPR</sequence>
<accession>A0ABX8EKX6</accession>
<dbReference type="RefSeq" id="WP_214056065.1">
    <property type="nucleotide sequence ID" value="NZ_CP075371.1"/>
</dbReference>
<feature type="transmembrane region" description="Helical" evidence="6">
    <location>
        <begin position="94"/>
        <end position="114"/>
    </location>
</feature>
<reference evidence="8 9" key="1">
    <citation type="submission" date="2021-05" db="EMBL/GenBank/DDBJ databases">
        <title>Complete genome of Nocardioides aquaticus KCTC 9944T isolated from meromictic and hypersaline Ekho Lake, Antarctica.</title>
        <authorList>
            <person name="Hwang K."/>
            <person name="Kim K.M."/>
            <person name="Choe H."/>
        </authorList>
    </citation>
    <scope>NUCLEOTIDE SEQUENCE [LARGE SCALE GENOMIC DNA]</scope>
    <source>
        <strain evidence="8 9">KCTC 9944</strain>
    </source>
</reference>